<keyword evidence="4 7" id="KW-0812">Transmembrane</keyword>
<feature type="transmembrane region" description="Helical" evidence="7">
    <location>
        <begin position="124"/>
        <end position="146"/>
    </location>
</feature>
<name>A0A841FKX1_9ACTN</name>
<proteinExistence type="inferred from homology"/>
<protein>
    <submittedName>
        <fullName evidence="10">N-acetylglucosamine transport system permease protein</fullName>
    </submittedName>
</protein>
<feature type="transmembrane region" description="Helical" evidence="7">
    <location>
        <begin position="88"/>
        <end position="112"/>
    </location>
</feature>
<evidence type="ECO:0000256" key="6">
    <source>
        <dbReference type="ARBA" id="ARBA00023136"/>
    </source>
</evidence>
<comment type="subcellular location">
    <subcellularLocation>
        <location evidence="1 7">Cell membrane</location>
        <topology evidence="1 7">Multi-pass membrane protein</topology>
    </subcellularLocation>
</comment>
<dbReference type="InterPro" id="IPR000515">
    <property type="entry name" value="MetI-like"/>
</dbReference>
<evidence type="ECO:0000256" key="4">
    <source>
        <dbReference type="ARBA" id="ARBA00022692"/>
    </source>
</evidence>
<feature type="transmembrane region" description="Helical" evidence="7">
    <location>
        <begin position="26"/>
        <end position="51"/>
    </location>
</feature>
<dbReference type="GO" id="GO:0055085">
    <property type="term" value="P:transmembrane transport"/>
    <property type="evidence" value="ECO:0007669"/>
    <property type="project" value="InterPro"/>
</dbReference>
<sequence length="296" mass="32557">MQTDTRAPEKGTATTGTRKQPKSGGVLNVFSHGFLALWAIMIIVPLAWVVMTAFKSDDEIFTDPLGLPSQWHWENFTRAWEKAGIGDYFLNTVLVVGGGVALTMLLGSMAAYVLARYEFRLNKFFYLMFVAGMMFPVFLALVPLYFIVDNLGLLGTHFGLILVYTAYSLPFTVFFLAAFFKTLPHGVAEAAMIDGAGHYRLFFQVMMPMARSGLVSVAIFNIIGQWNQFLLPQVLMPGEGNNLLADGIASVAVSQRYDPDFSGLMASMVIAMIPAFVAYVIFQRQIQAGLTAGAIK</sequence>
<comment type="similarity">
    <text evidence="7">Belongs to the binding-protein-dependent transport system permease family.</text>
</comment>
<accession>A0A841FKX1</accession>
<evidence type="ECO:0000256" key="2">
    <source>
        <dbReference type="ARBA" id="ARBA00022448"/>
    </source>
</evidence>
<reference evidence="10 11" key="1">
    <citation type="submission" date="2020-08" db="EMBL/GenBank/DDBJ databases">
        <title>Genomic Encyclopedia of Type Strains, Phase IV (KMG-IV): sequencing the most valuable type-strain genomes for metagenomic binning, comparative biology and taxonomic classification.</title>
        <authorList>
            <person name="Goeker M."/>
        </authorList>
    </citation>
    <scope>NUCLEOTIDE SEQUENCE [LARGE SCALE GENOMIC DNA]</scope>
    <source>
        <strain evidence="10 11">YIM 65646</strain>
    </source>
</reference>
<evidence type="ECO:0000256" key="1">
    <source>
        <dbReference type="ARBA" id="ARBA00004651"/>
    </source>
</evidence>
<evidence type="ECO:0000313" key="11">
    <source>
        <dbReference type="Proteomes" id="UP000548476"/>
    </source>
</evidence>
<evidence type="ECO:0000259" key="9">
    <source>
        <dbReference type="PROSITE" id="PS50928"/>
    </source>
</evidence>
<dbReference type="RefSeq" id="WP_203685805.1">
    <property type="nucleotide sequence ID" value="NZ_BONT01000013.1"/>
</dbReference>
<organism evidence="10 11">
    <name type="scientific">Phytomonospora endophytica</name>
    <dbReference type="NCBI Taxonomy" id="714109"/>
    <lineage>
        <taxon>Bacteria</taxon>
        <taxon>Bacillati</taxon>
        <taxon>Actinomycetota</taxon>
        <taxon>Actinomycetes</taxon>
        <taxon>Micromonosporales</taxon>
        <taxon>Micromonosporaceae</taxon>
        <taxon>Phytomonospora</taxon>
    </lineage>
</organism>
<dbReference type="AlphaFoldDB" id="A0A841FKX1"/>
<feature type="transmembrane region" description="Helical" evidence="7">
    <location>
        <begin position="158"/>
        <end position="180"/>
    </location>
</feature>
<keyword evidence="6 7" id="KW-0472">Membrane</keyword>
<evidence type="ECO:0000256" key="8">
    <source>
        <dbReference type="SAM" id="MobiDB-lite"/>
    </source>
</evidence>
<feature type="domain" description="ABC transmembrane type-1" evidence="9">
    <location>
        <begin position="89"/>
        <end position="282"/>
    </location>
</feature>
<keyword evidence="3" id="KW-1003">Cell membrane</keyword>
<dbReference type="EMBL" id="JACHGT010000003">
    <property type="protein sequence ID" value="MBB6033837.1"/>
    <property type="molecule type" value="Genomic_DNA"/>
</dbReference>
<keyword evidence="11" id="KW-1185">Reference proteome</keyword>
<keyword evidence="5 7" id="KW-1133">Transmembrane helix</keyword>
<feature type="transmembrane region" description="Helical" evidence="7">
    <location>
        <begin position="201"/>
        <end position="223"/>
    </location>
</feature>
<evidence type="ECO:0000256" key="7">
    <source>
        <dbReference type="RuleBase" id="RU363032"/>
    </source>
</evidence>
<dbReference type="PROSITE" id="PS50928">
    <property type="entry name" value="ABC_TM1"/>
    <property type="match status" value="1"/>
</dbReference>
<keyword evidence="2 7" id="KW-0813">Transport</keyword>
<dbReference type="SUPFAM" id="SSF161098">
    <property type="entry name" value="MetI-like"/>
    <property type="match status" value="1"/>
</dbReference>
<dbReference type="InterPro" id="IPR035906">
    <property type="entry name" value="MetI-like_sf"/>
</dbReference>
<dbReference type="Pfam" id="PF00528">
    <property type="entry name" value="BPD_transp_1"/>
    <property type="match status" value="1"/>
</dbReference>
<dbReference type="Proteomes" id="UP000548476">
    <property type="component" value="Unassembled WGS sequence"/>
</dbReference>
<dbReference type="Gene3D" id="1.10.3720.10">
    <property type="entry name" value="MetI-like"/>
    <property type="match status" value="1"/>
</dbReference>
<dbReference type="PANTHER" id="PTHR43744:SF12">
    <property type="entry name" value="ABC TRANSPORTER PERMEASE PROTEIN MG189-RELATED"/>
    <property type="match status" value="1"/>
</dbReference>
<feature type="transmembrane region" description="Helical" evidence="7">
    <location>
        <begin position="261"/>
        <end position="282"/>
    </location>
</feature>
<dbReference type="CDD" id="cd06261">
    <property type="entry name" value="TM_PBP2"/>
    <property type="match status" value="1"/>
</dbReference>
<evidence type="ECO:0000256" key="5">
    <source>
        <dbReference type="ARBA" id="ARBA00022989"/>
    </source>
</evidence>
<evidence type="ECO:0000313" key="10">
    <source>
        <dbReference type="EMBL" id="MBB6033837.1"/>
    </source>
</evidence>
<dbReference type="PANTHER" id="PTHR43744">
    <property type="entry name" value="ABC TRANSPORTER PERMEASE PROTEIN MG189-RELATED-RELATED"/>
    <property type="match status" value="1"/>
</dbReference>
<evidence type="ECO:0000256" key="3">
    <source>
        <dbReference type="ARBA" id="ARBA00022475"/>
    </source>
</evidence>
<gene>
    <name evidence="10" type="ORF">HNR73_001687</name>
</gene>
<dbReference type="GO" id="GO:0005886">
    <property type="term" value="C:plasma membrane"/>
    <property type="evidence" value="ECO:0007669"/>
    <property type="project" value="UniProtKB-SubCell"/>
</dbReference>
<comment type="caution">
    <text evidence="10">The sequence shown here is derived from an EMBL/GenBank/DDBJ whole genome shotgun (WGS) entry which is preliminary data.</text>
</comment>
<feature type="region of interest" description="Disordered" evidence="8">
    <location>
        <begin position="1"/>
        <end position="20"/>
    </location>
</feature>